<gene>
    <name evidence="3" type="ORF">FNY66_02610</name>
</gene>
<feature type="region of interest" description="Disordered" evidence="1">
    <location>
        <begin position="181"/>
        <end position="207"/>
    </location>
</feature>
<keyword evidence="2" id="KW-1133">Transmembrane helix</keyword>
<evidence type="ECO:0000313" key="4">
    <source>
        <dbReference type="Proteomes" id="UP000322025"/>
    </source>
</evidence>
<sequence length="429" mass="49502">MIRSFIRYLRGYVKIRVRGFSPERFLNMCSYHNIYIWGLSPVRNGYEMYLSIADFRRLKPLAKKTQTKISLTERWGFPFFLFHYRKRKLFFLGLFLCIALLKIYSLFIWDIHFEGNEKWPDETLAEYLKSEGVAPFMLKSEVDCPGIVKNIRKEYNDIVWVSASVDGSRLKIQIKENEDTLLTDTDSRKESSSDNMDDAAQEQHPTDLIASSDGVITSIVTRAGVPQVHVGDQVEKGDILVLGRVDVVNDSGEVTGYQYQQSDADIFADTELEYTNSISRVYQEKVYDDRTKYQPYIRIGDFTFSIGSISNEYEHSEISVTERQVKAGENFYLPLSFGIKKAVSYTFEKKKYTDQEIREILSADFQQFCKDLDEKGIQIRENSVKIHLYADSASAAGTLYLNERITEEADTEILTIERKETDESVGTDD</sequence>
<reference evidence="3" key="1">
    <citation type="submission" date="2019-07" db="EMBL/GenBank/DDBJ databases">
        <authorList>
            <person name="Wongkuna S."/>
            <person name="Scaria J."/>
        </authorList>
    </citation>
    <scope>NUCLEOTIDE SEQUENCE [LARGE SCALE GENOMIC DNA]</scope>
    <source>
        <strain evidence="3">SW178</strain>
    </source>
</reference>
<evidence type="ECO:0000256" key="2">
    <source>
        <dbReference type="SAM" id="Phobius"/>
    </source>
</evidence>
<dbReference type="Proteomes" id="UP000322025">
    <property type="component" value="Unassembled WGS sequence"/>
</dbReference>
<keyword evidence="2" id="KW-0812">Transmembrane</keyword>
<keyword evidence="4" id="KW-1185">Reference proteome</keyword>
<dbReference type="InterPro" id="IPR010690">
    <property type="entry name" value="YqfD"/>
</dbReference>
<feature type="transmembrane region" description="Helical" evidence="2">
    <location>
        <begin position="89"/>
        <end position="109"/>
    </location>
</feature>
<comment type="caution">
    <text evidence="3">The sequence shown here is derived from an EMBL/GenBank/DDBJ whole genome shotgun (WGS) entry which is preliminary data.</text>
</comment>
<evidence type="ECO:0000313" key="3">
    <source>
        <dbReference type="EMBL" id="KAA8502542.1"/>
    </source>
</evidence>
<dbReference type="RefSeq" id="WP_150310199.1">
    <property type="nucleotide sequence ID" value="NZ_VMSO01000002.1"/>
</dbReference>
<protein>
    <submittedName>
        <fullName evidence="3">Stage IV sporulation protein</fullName>
    </submittedName>
</protein>
<keyword evidence="2" id="KW-0472">Membrane</keyword>
<dbReference type="EMBL" id="VMSO01000002">
    <property type="protein sequence ID" value="KAA8502542.1"/>
    <property type="molecule type" value="Genomic_DNA"/>
</dbReference>
<accession>A0A5M9I511</accession>
<organism evidence="3 4">
    <name type="scientific">Mediterraneibacter catenae</name>
    <dbReference type="NCBI Taxonomy" id="2594882"/>
    <lineage>
        <taxon>Bacteria</taxon>
        <taxon>Bacillati</taxon>
        <taxon>Bacillota</taxon>
        <taxon>Clostridia</taxon>
        <taxon>Lachnospirales</taxon>
        <taxon>Lachnospiraceae</taxon>
        <taxon>Mediterraneibacter</taxon>
    </lineage>
</organism>
<evidence type="ECO:0000256" key="1">
    <source>
        <dbReference type="SAM" id="MobiDB-lite"/>
    </source>
</evidence>
<dbReference type="OrthoDB" id="1640349at2"/>
<proteinExistence type="predicted"/>
<name>A0A5M9I511_9FIRM</name>
<dbReference type="AlphaFoldDB" id="A0A5M9I511"/>
<dbReference type="Pfam" id="PF06898">
    <property type="entry name" value="YqfD"/>
    <property type="match status" value="1"/>
</dbReference>